<dbReference type="InterPro" id="IPR012944">
    <property type="entry name" value="SusD_RagB_dom"/>
</dbReference>
<keyword evidence="3 6" id="KW-0732">Signal</keyword>
<evidence type="ECO:0000259" key="7">
    <source>
        <dbReference type="Pfam" id="PF07980"/>
    </source>
</evidence>
<protein>
    <submittedName>
        <fullName evidence="9">RagB/SusD family nutrient uptake outer membrane protein</fullName>
    </submittedName>
</protein>
<keyword evidence="10" id="KW-1185">Reference proteome</keyword>
<comment type="subcellular location">
    <subcellularLocation>
        <location evidence="1">Cell outer membrane</location>
    </subcellularLocation>
</comment>
<proteinExistence type="inferred from homology"/>
<reference evidence="9 10" key="1">
    <citation type="submission" date="2024-03" db="EMBL/GenBank/DDBJ databases">
        <title>Chitinophaga caseinilytica sp. nov., a casein hydrolysing bacterium isolated from forest soil.</title>
        <authorList>
            <person name="Lee D.S."/>
            <person name="Han D.M."/>
            <person name="Baek J.H."/>
            <person name="Choi D.G."/>
            <person name="Jeon J.H."/>
            <person name="Jeon C.O."/>
        </authorList>
    </citation>
    <scope>NUCLEOTIDE SEQUENCE [LARGE SCALE GENOMIC DNA]</scope>
    <source>
        <strain evidence="9 10">KACC 19118</strain>
    </source>
</reference>
<accession>A0ABZ2YXY1</accession>
<evidence type="ECO:0000256" key="5">
    <source>
        <dbReference type="ARBA" id="ARBA00023237"/>
    </source>
</evidence>
<comment type="similarity">
    <text evidence="2">Belongs to the SusD family.</text>
</comment>
<feature type="domain" description="SusD-like N-terminal" evidence="8">
    <location>
        <begin position="103"/>
        <end position="212"/>
    </location>
</feature>
<keyword evidence="4" id="KW-0472">Membrane</keyword>
<dbReference type="InterPro" id="IPR033985">
    <property type="entry name" value="SusD-like_N"/>
</dbReference>
<evidence type="ECO:0000313" key="10">
    <source>
        <dbReference type="Proteomes" id="UP001449657"/>
    </source>
</evidence>
<feature type="domain" description="RagB/SusD" evidence="7">
    <location>
        <begin position="284"/>
        <end position="621"/>
    </location>
</feature>
<dbReference type="Gene3D" id="1.25.40.390">
    <property type="match status" value="1"/>
</dbReference>
<name>A0ABZ2YXY1_9BACT</name>
<dbReference type="Pfam" id="PF14322">
    <property type="entry name" value="SusD-like_3"/>
    <property type="match status" value="1"/>
</dbReference>
<dbReference type="Proteomes" id="UP001449657">
    <property type="component" value="Chromosome"/>
</dbReference>
<gene>
    <name evidence="9" type="ORF">WJU22_18250</name>
</gene>
<dbReference type="EMBL" id="CP150096">
    <property type="protein sequence ID" value="WZN44841.1"/>
    <property type="molecule type" value="Genomic_DNA"/>
</dbReference>
<evidence type="ECO:0000256" key="3">
    <source>
        <dbReference type="ARBA" id="ARBA00022729"/>
    </source>
</evidence>
<evidence type="ECO:0000256" key="4">
    <source>
        <dbReference type="ARBA" id="ARBA00023136"/>
    </source>
</evidence>
<evidence type="ECO:0000259" key="8">
    <source>
        <dbReference type="Pfam" id="PF14322"/>
    </source>
</evidence>
<feature type="chain" id="PRO_5046842947" evidence="6">
    <location>
        <begin position="23"/>
        <end position="621"/>
    </location>
</feature>
<dbReference type="InterPro" id="IPR011990">
    <property type="entry name" value="TPR-like_helical_dom_sf"/>
</dbReference>
<dbReference type="RefSeq" id="WP_341839603.1">
    <property type="nucleotide sequence ID" value="NZ_CP149792.1"/>
</dbReference>
<dbReference type="SUPFAM" id="SSF48452">
    <property type="entry name" value="TPR-like"/>
    <property type="match status" value="1"/>
</dbReference>
<keyword evidence="5" id="KW-0998">Cell outer membrane</keyword>
<evidence type="ECO:0000256" key="2">
    <source>
        <dbReference type="ARBA" id="ARBA00006275"/>
    </source>
</evidence>
<sequence>MKKNTITTFTILSLLAAAPACKKSLNTQPFDKISEDVIWSTKANAETFIFSTYGIMNSFASGPGTDPRTTNTLGFDGIYGGADAIFTERTDRNTDQGFNNWGAIRRCNQIITKVGESANISAADKTALIAEGKFLRAMSYFNVARSIGRIVWIDKLLKPEDDLKLPSTANPTETYALIIKDLEDAIAGLPTAKIAGRANKYAAAALLSEVCLQALAYKNYPAAPAIQANDPLLDKAIANAQLVINEGGYTMEPDYGGMFNETKATSGEIIFGIYRKSINTNVDGTPMQLFTPNINNDRVSQYGGSPALNSNTVFEAWVQHGPSQNIADDYLVKDQADPSKALPWDKTSQYLAAINEGVAIPTDKIPQAGGETAVKTGMIKAGSTETVWTLTNTGRDARWRASIISDSTDRHYGELLTTCIKGNATRWMKINGMAYYVSLSNMYWRKGMYTNVSPRPYVGIPTDYHYVVTRLGRVYLNLAEAYLLKGDVPNAVAAFNKTRDVHGKLPLSAAATSAEAWKDYKRERRVDLVMENDYYWSLLRWGRYGGNANHGNVAGGTIPELTEVPRVMDISKDRTAFSIVQGPFYSSNNVRNFDNTRRYLFPIAQGYLDQNPKFGPQNPNW</sequence>
<evidence type="ECO:0000313" key="9">
    <source>
        <dbReference type="EMBL" id="WZN44841.1"/>
    </source>
</evidence>
<organism evidence="9 10">
    <name type="scientific">Chitinophaga caseinilytica</name>
    <dbReference type="NCBI Taxonomy" id="2267521"/>
    <lineage>
        <taxon>Bacteria</taxon>
        <taxon>Pseudomonadati</taxon>
        <taxon>Bacteroidota</taxon>
        <taxon>Chitinophagia</taxon>
        <taxon>Chitinophagales</taxon>
        <taxon>Chitinophagaceae</taxon>
        <taxon>Chitinophaga</taxon>
    </lineage>
</organism>
<feature type="signal peptide" evidence="6">
    <location>
        <begin position="1"/>
        <end position="22"/>
    </location>
</feature>
<evidence type="ECO:0000256" key="1">
    <source>
        <dbReference type="ARBA" id="ARBA00004442"/>
    </source>
</evidence>
<dbReference type="Pfam" id="PF07980">
    <property type="entry name" value="SusD_RagB"/>
    <property type="match status" value="1"/>
</dbReference>
<evidence type="ECO:0000256" key="6">
    <source>
        <dbReference type="SAM" id="SignalP"/>
    </source>
</evidence>